<dbReference type="RefSeq" id="WP_369062305.1">
    <property type="nucleotide sequence ID" value="NZ_CP158375.1"/>
</dbReference>
<keyword evidence="13" id="KW-0675">Receptor</keyword>
<feature type="signal peptide" evidence="10">
    <location>
        <begin position="1"/>
        <end position="22"/>
    </location>
</feature>
<dbReference type="InterPro" id="IPR000531">
    <property type="entry name" value="Beta-barrel_TonB"/>
</dbReference>
<keyword evidence="4 8" id="KW-0812">Transmembrane</keyword>
<dbReference type="Gene3D" id="2.40.170.20">
    <property type="entry name" value="TonB-dependent receptor, beta-barrel domain"/>
    <property type="match status" value="1"/>
</dbReference>
<dbReference type="InterPro" id="IPR039426">
    <property type="entry name" value="TonB-dep_rcpt-like"/>
</dbReference>
<dbReference type="Gene3D" id="2.170.130.10">
    <property type="entry name" value="TonB-dependent receptor, plug domain"/>
    <property type="match status" value="1"/>
</dbReference>
<keyword evidence="10" id="KW-0732">Signal</keyword>
<evidence type="ECO:0000256" key="7">
    <source>
        <dbReference type="ARBA" id="ARBA00023237"/>
    </source>
</evidence>
<evidence type="ECO:0000256" key="4">
    <source>
        <dbReference type="ARBA" id="ARBA00022692"/>
    </source>
</evidence>
<dbReference type="EMBL" id="CP158375">
    <property type="protein sequence ID" value="XDO98430.1"/>
    <property type="molecule type" value="Genomic_DNA"/>
</dbReference>
<evidence type="ECO:0000256" key="3">
    <source>
        <dbReference type="ARBA" id="ARBA00022452"/>
    </source>
</evidence>
<evidence type="ECO:0000259" key="11">
    <source>
        <dbReference type="Pfam" id="PF00593"/>
    </source>
</evidence>
<reference evidence="13" key="1">
    <citation type="submission" date="2024-06" db="EMBL/GenBank/DDBJ databases">
        <title>Caulobacter inopinatus, sp. nov.</title>
        <authorList>
            <person name="Donachie S.P."/>
        </authorList>
    </citation>
    <scope>NUCLEOTIDE SEQUENCE</scope>
    <source>
        <strain evidence="13">73W</strain>
    </source>
</reference>
<comment type="similarity">
    <text evidence="8 9">Belongs to the TonB-dependent receptor family.</text>
</comment>
<evidence type="ECO:0000256" key="6">
    <source>
        <dbReference type="ARBA" id="ARBA00023136"/>
    </source>
</evidence>
<dbReference type="Pfam" id="PF00593">
    <property type="entry name" value="TonB_dep_Rec_b-barrel"/>
    <property type="match status" value="1"/>
</dbReference>
<dbReference type="SUPFAM" id="SSF56935">
    <property type="entry name" value="Porins"/>
    <property type="match status" value="1"/>
</dbReference>
<proteinExistence type="inferred from homology"/>
<dbReference type="InterPro" id="IPR012910">
    <property type="entry name" value="Plug_dom"/>
</dbReference>
<keyword evidence="3 8" id="KW-1134">Transmembrane beta strand</keyword>
<keyword evidence="7 8" id="KW-0998">Cell outer membrane</keyword>
<protein>
    <submittedName>
        <fullName evidence="13">TonB-dependent receptor</fullName>
    </submittedName>
</protein>
<dbReference type="PANTHER" id="PTHR47234:SF2">
    <property type="entry name" value="TONB-DEPENDENT RECEPTOR"/>
    <property type="match status" value="1"/>
</dbReference>
<evidence type="ECO:0000259" key="12">
    <source>
        <dbReference type="Pfam" id="PF07715"/>
    </source>
</evidence>
<name>A0AB39KXR1_9CAUL</name>
<feature type="domain" description="TonB-dependent receptor plug" evidence="12">
    <location>
        <begin position="47"/>
        <end position="154"/>
    </location>
</feature>
<keyword evidence="6 8" id="KW-0472">Membrane</keyword>
<evidence type="ECO:0000256" key="9">
    <source>
        <dbReference type="RuleBase" id="RU003357"/>
    </source>
</evidence>
<dbReference type="InterPro" id="IPR036942">
    <property type="entry name" value="Beta-barrel_TonB_sf"/>
</dbReference>
<keyword evidence="5 9" id="KW-0798">TonB box</keyword>
<evidence type="ECO:0000256" key="5">
    <source>
        <dbReference type="ARBA" id="ARBA00023077"/>
    </source>
</evidence>
<dbReference type="PANTHER" id="PTHR47234">
    <property type="match status" value="1"/>
</dbReference>
<organism evidence="13">
    <name type="scientific">Caulobacter sp. 73W</name>
    <dbReference type="NCBI Taxonomy" id="3161137"/>
    <lineage>
        <taxon>Bacteria</taxon>
        <taxon>Pseudomonadati</taxon>
        <taxon>Pseudomonadota</taxon>
        <taxon>Alphaproteobacteria</taxon>
        <taxon>Caulobacterales</taxon>
        <taxon>Caulobacteraceae</taxon>
        <taxon>Caulobacter</taxon>
    </lineage>
</organism>
<evidence type="ECO:0000313" key="13">
    <source>
        <dbReference type="EMBL" id="XDO98430.1"/>
    </source>
</evidence>
<feature type="domain" description="TonB-dependent receptor-like beta-barrel" evidence="11">
    <location>
        <begin position="359"/>
        <end position="936"/>
    </location>
</feature>
<evidence type="ECO:0000256" key="8">
    <source>
        <dbReference type="PROSITE-ProRule" id="PRU01360"/>
    </source>
</evidence>
<sequence>MRLNVICGASALALLWGGAAVAQESAEVEEIVVTGSRIARTDYVAESPIVTVGADAIAARGPATLDATFNQMPQFAASNANSGSSPARQGRNNANLRGLGIQRTLVLIDGRRTQPSDALGAVDLNTITPALVENVEIITGGASAIYGSDAIAGVVNFKLKRDFEGLELDASYGITDRNDAEAVSFSATFGAGANDDRGRIVAAVTYFDRQGAYRDSRPFFERSGFASALQGGGFVSAASNLPSQAVLNTVFGRYGAGTPARNASFGVNRDGTIFTTAAPILNLRYPDDDPYVTYEDRVVFPLGNTLPLQTPIERYTAFVRGSYDVTDDVEAYFQFNHMHYDSAYSRAGWSAGSGTPAGLIPVTNPFIPADLRTILASRPNPNAPANFVFSTSRIGRTDYQFAYDLNETVLGVKGKVPFRDWTFDVYGSYGTTKTNETSSGFVNIAAWNTLVNAADGGASICPGGFNPFIPAALEDTPGQEGCYNFLNRNLKETTELTQQIVEGSLQGGLLALPAGQVRFAAGASYRRATYEYAPDNARVYNEVWPVQLTGPTDGSYNVREIFAEVFVPVLRDLPFIDELNLDLALRHSDYNLVGGVNTYKASVDWALGAGLRARGGYQRAIRAPSLGELYAPPERASAALGSTAIGAGDPCDVGGRLRNAALNPNAAQVRGLCLAQGVGASIIDIYRFAGSSVGGLASGNEALEEEKANTITAGLVWQSRFDTPLLRRLSASVDYYNIEVEDAIGVITAQVGLSRCFNADGQSNPTYDPTNFYCSLTERNANGGIETQRQPTLNLAAYKTSGVDVQVDWGFDLADIGLGDSGALSFNLIVTRLLDYKIQNLAGAPFLDYAGTIGNSQIDSGAIGFPDWKVALTSGWRKGPLEVRLSYRWNDSMSHYSAVGVANSTLPGVKTRQYFDLAASYQFDEKTRLRAGVQNLLDEAPPGWVGQGATDLALYDLLQRRYSIGLTRRF</sequence>
<evidence type="ECO:0000256" key="1">
    <source>
        <dbReference type="ARBA" id="ARBA00004571"/>
    </source>
</evidence>
<dbReference type="AlphaFoldDB" id="A0AB39KXR1"/>
<evidence type="ECO:0000256" key="10">
    <source>
        <dbReference type="SAM" id="SignalP"/>
    </source>
</evidence>
<feature type="chain" id="PRO_5044340051" evidence="10">
    <location>
        <begin position="23"/>
        <end position="970"/>
    </location>
</feature>
<evidence type="ECO:0000256" key="2">
    <source>
        <dbReference type="ARBA" id="ARBA00022448"/>
    </source>
</evidence>
<dbReference type="Pfam" id="PF07715">
    <property type="entry name" value="Plug"/>
    <property type="match status" value="1"/>
</dbReference>
<comment type="subcellular location">
    <subcellularLocation>
        <location evidence="1 8">Cell outer membrane</location>
        <topology evidence="1 8">Multi-pass membrane protein</topology>
    </subcellularLocation>
</comment>
<accession>A0AB39KXR1</accession>
<dbReference type="GO" id="GO:0009279">
    <property type="term" value="C:cell outer membrane"/>
    <property type="evidence" value="ECO:0007669"/>
    <property type="project" value="UniProtKB-SubCell"/>
</dbReference>
<gene>
    <name evidence="13" type="ORF">ABOZ73_08460</name>
</gene>
<dbReference type="InterPro" id="IPR037066">
    <property type="entry name" value="Plug_dom_sf"/>
</dbReference>
<keyword evidence="2 8" id="KW-0813">Transport</keyword>
<dbReference type="PROSITE" id="PS52016">
    <property type="entry name" value="TONB_DEPENDENT_REC_3"/>
    <property type="match status" value="1"/>
</dbReference>